<sequence length="143" mass="16326">MAQVVPRSLALARPVGARLLRPQSEAMGNCECLCDIGHNPVTTEQLEKAVRELNVNEARRLLESGVHPNSPIDEDDHTVMDVLLNEHQNLFQDMQKHKSKGDLHSKQIMDLFETQHGGTYEMFKLLRDYGADIRDMKRGKHLR</sequence>
<name>A0A7S1QIS5_ALECA</name>
<reference evidence="1" key="1">
    <citation type="submission" date="2021-01" db="EMBL/GenBank/DDBJ databases">
        <authorList>
            <person name="Corre E."/>
            <person name="Pelletier E."/>
            <person name="Niang G."/>
            <person name="Scheremetjew M."/>
            <person name="Finn R."/>
            <person name="Kale V."/>
            <person name="Holt S."/>
            <person name="Cochrane G."/>
            <person name="Meng A."/>
            <person name="Brown T."/>
            <person name="Cohen L."/>
        </authorList>
    </citation>
    <scope>NUCLEOTIDE SEQUENCE</scope>
    <source>
        <strain evidence="1">OF101</strain>
    </source>
</reference>
<protein>
    <submittedName>
        <fullName evidence="1">Uncharacterized protein</fullName>
    </submittedName>
</protein>
<accession>A0A7S1QIS5</accession>
<evidence type="ECO:0000313" key="1">
    <source>
        <dbReference type="EMBL" id="CAD9139475.1"/>
    </source>
</evidence>
<proteinExistence type="predicted"/>
<organism evidence="1">
    <name type="scientific">Alexandrium catenella</name>
    <name type="common">Red tide dinoflagellate</name>
    <name type="synonym">Gonyaulax catenella</name>
    <dbReference type="NCBI Taxonomy" id="2925"/>
    <lineage>
        <taxon>Eukaryota</taxon>
        <taxon>Sar</taxon>
        <taxon>Alveolata</taxon>
        <taxon>Dinophyceae</taxon>
        <taxon>Gonyaulacales</taxon>
        <taxon>Pyrocystaceae</taxon>
        <taxon>Alexandrium</taxon>
    </lineage>
</organism>
<dbReference type="EMBL" id="HBGE01043437">
    <property type="protein sequence ID" value="CAD9139475.1"/>
    <property type="molecule type" value="Transcribed_RNA"/>
</dbReference>
<gene>
    <name evidence="1" type="ORF">ACAT0790_LOCUS26216</name>
</gene>
<dbReference type="AlphaFoldDB" id="A0A7S1QIS5"/>